<gene>
    <name evidence="3" type="ordered locus">Mthe_0645</name>
</gene>
<dbReference type="AlphaFoldDB" id="A0B6W1"/>
<evidence type="ECO:0000256" key="1">
    <source>
        <dbReference type="ARBA" id="ARBA00023118"/>
    </source>
</evidence>
<dbReference type="PANTHER" id="PTHR39965:SF1">
    <property type="entry name" value="CRISPR SYSTEM CMR SUBUNIT CMR6"/>
    <property type="match status" value="1"/>
</dbReference>
<dbReference type="PANTHER" id="PTHR39965">
    <property type="entry name" value="CRISPR SYSTEM CMR SUBUNIT CMR6"/>
    <property type="match status" value="1"/>
</dbReference>
<evidence type="ECO:0000313" key="3">
    <source>
        <dbReference type="EMBL" id="ABK14435.1"/>
    </source>
</evidence>
<dbReference type="Pfam" id="PF03787">
    <property type="entry name" value="RAMPs"/>
    <property type="match status" value="1"/>
</dbReference>
<keyword evidence="1" id="KW-0051">Antiviral defense</keyword>
<accession>A0B6W1</accession>
<dbReference type="InterPro" id="IPR010172">
    <property type="entry name" value="CRISPR-assoc_prot_TM1791"/>
</dbReference>
<evidence type="ECO:0000313" key="4">
    <source>
        <dbReference type="Proteomes" id="UP000000674"/>
    </source>
</evidence>
<dbReference type="Proteomes" id="UP000000674">
    <property type="component" value="Chromosome"/>
</dbReference>
<dbReference type="OrthoDB" id="134195at2157"/>
<dbReference type="InterPro" id="IPR005537">
    <property type="entry name" value="RAMP_III_fam"/>
</dbReference>
<organism evidence="3 4">
    <name type="scientific">Methanothrix thermoacetophila (strain DSM 6194 / JCM 14653 / NBRC 101360 / PT)</name>
    <name type="common">Methanosaeta thermophila</name>
    <dbReference type="NCBI Taxonomy" id="349307"/>
    <lineage>
        <taxon>Archaea</taxon>
        <taxon>Methanobacteriati</taxon>
        <taxon>Methanobacteriota</taxon>
        <taxon>Stenosarchaea group</taxon>
        <taxon>Methanomicrobia</taxon>
        <taxon>Methanotrichales</taxon>
        <taxon>Methanotrichaceae</taxon>
        <taxon>Methanothrix</taxon>
    </lineage>
</organism>
<dbReference type="HOGENOM" id="CLU_053305_0_0_2"/>
<dbReference type="RefSeq" id="WP_011695832.1">
    <property type="nucleotide sequence ID" value="NC_008553.1"/>
</dbReference>
<feature type="domain" description="CRISPR type III-associated protein" evidence="2">
    <location>
        <begin position="80"/>
        <end position="247"/>
    </location>
</feature>
<sequence length="341" mass="38423">MPLPLYRTISEPKCVEGNAGLWYDKFCDMWNDDFNSLGDNGKKEWIRTVVRNVGDEALLREIKERVISLISNSGGKAMLFRTTAPFVTGLGRSHPVENGFAWHHTLGIPYLPGSSVKGIVRGWARLWRNLDNGEIRRIFGPDGAGSVGSVIFLDALPVRPVELKAEIMTPHYGPYYRGDKPPEGWPADWHSPVPIPFLAVAEGQEFLFGVIPRKEATQDCEKVIGWLKEALQEIGAGAKTAVGYGRFACIEAETPEEAAPEPMTPGREWLEKLAEEMGKSVEDFAKECPKVLADRWNAIENDELKGMVRQEIMQIYQCMNLWEDAPSKSMRKTLDRYKAWR</sequence>
<reference evidence="3 4" key="1">
    <citation type="submission" date="2006-10" db="EMBL/GenBank/DDBJ databases">
        <title>Complete sequence of Methanosaeta thermophila PT.</title>
        <authorList>
            <consortium name="US DOE Joint Genome Institute"/>
            <person name="Copeland A."/>
            <person name="Lucas S."/>
            <person name="Lapidus A."/>
            <person name="Barry K."/>
            <person name="Detter J.C."/>
            <person name="Glavina del Rio T."/>
            <person name="Hammon N."/>
            <person name="Israni S."/>
            <person name="Pitluck S."/>
            <person name="Chain P."/>
            <person name="Malfatti S."/>
            <person name="Shin M."/>
            <person name="Vergez L."/>
            <person name="Schmutz J."/>
            <person name="Larimer F."/>
            <person name="Land M."/>
            <person name="Hauser L."/>
            <person name="Kyrpides N."/>
            <person name="Kim E."/>
            <person name="Smith K.S."/>
            <person name="Ingram-Smith C."/>
            <person name="Richardson P."/>
        </authorList>
    </citation>
    <scope>NUCLEOTIDE SEQUENCE [LARGE SCALE GENOMIC DNA]</scope>
    <source>
        <strain evidence="4">DSM 6194 / JCM 14653 / NBRC 101360 / PT</strain>
    </source>
</reference>
<dbReference type="KEGG" id="mtp:Mthe_0645"/>
<keyword evidence="4" id="KW-1185">Reference proteome</keyword>
<dbReference type="GeneID" id="4462285"/>
<dbReference type="STRING" id="349307.Mthe_0645"/>
<dbReference type="EMBL" id="CP000477">
    <property type="protein sequence ID" value="ABK14435.1"/>
    <property type="molecule type" value="Genomic_DNA"/>
</dbReference>
<name>A0B6W1_METTP</name>
<evidence type="ECO:0000259" key="2">
    <source>
        <dbReference type="Pfam" id="PF03787"/>
    </source>
</evidence>
<dbReference type="GO" id="GO:0051607">
    <property type="term" value="P:defense response to virus"/>
    <property type="evidence" value="ECO:0007669"/>
    <property type="project" value="UniProtKB-KW"/>
</dbReference>
<protein>
    <submittedName>
        <fullName evidence="3">CRISPR-associated protein, Cmr6 family</fullName>
    </submittedName>
</protein>
<dbReference type="NCBIfam" id="TIGR01898">
    <property type="entry name" value="cas_TM1791_cmr6"/>
    <property type="match status" value="1"/>
</dbReference>
<proteinExistence type="predicted"/>